<dbReference type="Proteomes" id="UP000647587">
    <property type="component" value="Unassembled WGS sequence"/>
</dbReference>
<feature type="transmembrane region" description="Helical" evidence="1">
    <location>
        <begin position="7"/>
        <end position="26"/>
    </location>
</feature>
<accession>A0ABQ2EPA6</accession>
<feature type="transmembrane region" description="Helical" evidence="1">
    <location>
        <begin position="111"/>
        <end position="128"/>
    </location>
</feature>
<proteinExistence type="predicted"/>
<name>A0ABQ2EPA6_9DEIO</name>
<comment type="caution">
    <text evidence="2">The sequence shown here is derived from an EMBL/GenBank/DDBJ whole genome shotgun (WGS) entry which is preliminary data.</text>
</comment>
<organism evidence="2 3">
    <name type="scientific">Deinococcus malanensis</name>
    <dbReference type="NCBI Taxonomy" id="1706855"/>
    <lineage>
        <taxon>Bacteria</taxon>
        <taxon>Thermotogati</taxon>
        <taxon>Deinococcota</taxon>
        <taxon>Deinococci</taxon>
        <taxon>Deinococcales</taxon>
        <taxon>Deinococcaceae</taxon>
        <taxon>Deinococcus</taxon>
    </lineage>
</organism>
<keyword evidence="1" id="KW-1133">Transmembrane helix</keyword>
<evidence type="ECO:0000313" key="2">
    <source>
        <dbReference type="EMBL" id="GGK19758.1"/>
    </source>
</evidence>
<evidence type="ECO:0000256" key="1">
    <source>
        <dbReference type="SAM" id="Phobius"/>
    </source>
</evidence>
<reference evidence="3" key="1">
    <citation type="journal article" date="2019" name="Int. J. Syst. Evol. Microbiol.">
        <title>The Global Catalogue of Microorganisms (GCM) 10K type strain sequencing project: providing services to taxonomists for standard genome sequencing and annotation.</title>
        <authorList>
            <consortium name="The Broad Institute Genomics Platform"/>
            <consortium name="The Broad Institute Genome Sequencing Center for Infectious Disease"/>
            <person name="Wu L."/>
            <person name="Ma J."/>
        </authorList>
    </citation>
    <scope>NUCLEOTIDE SEQUENCE [LARGE SCALE GENOMIC DNA]</scope>
    <source>
        <strain evidence="3">JCM 30331</strain>
    </source>
</reference>
<keyword evidence="3" id="KW-1185">Reference proteome</keyword>
<dbReference type="Pfam" id="PF14325">
    <property type="entry name" value="DUF4383"/>
    <property type="match status" value="1"/>
</dbReference>
<feature type="transmembrane region" description="Helical" evidence="1">
    <location>
        <begin position="77"/>
        <end position="96"/>
    </location>
</feature>
<keyword evidence="1" id="KW-0812">Transmembrane</keyword>
<gene>
    <name evidence="2" type="ORF">GCM10008955_11500</name>
</gene>
<keyword evidence="1" id="KW-0472">Membrane</keyword>
<evidence type="ECO:0000313" key="3">
    <source>
        <dbReference type="Proteomes" id="UP000647587"/>
    </source>
</evidence>
<sequence length="137" mass="14345">MVRTFARAAGIIYLLVGILGFIPAFLSPPNGPDLAVDAFHGRLLGLFPVNLMHNLVHIAIGLWGLSAARTLGASVGFARGLAILYAVLAVMGLIPGLKTMFGLAPLHGNDVWLHAGTALVAAYFGWGANRNTGVTRT</sequence>
<feature type="transmembrane region" description="Helical" evidence="1">
    <location>
        <begin position="46"/>
        <end position="65"/>
    </location>
</feature>
<protein>
    <submittedName>
        <fullName evidence="2">Membrane protein</fullName>
    </submittedName>
</protein>
<dbReference type="EMBL" id="BMPP01000004">
    <property type="protein sequence ID" value="GGK19758.1"/>
    <property type="molecule type" value="Genomic_DNA"/>
</dbReference>
<dbReference type="RefSeq" id="WP_189005407.1">
    <property type="nucleotide sequence ID" value="NZ_BMPP01000004.1"/>
</dbReference>